<protein>
    <recommendedName>
        <fullName evidence="1">Type VI secretion system FHA domain-containing protein</fullName>
    </recommendedName>
</protein>
<gene>
    <name evidence="2" type="ORF">GFER_10115</name>
</gene>
<evidence type="ECO:0000259" key="1">
    <source>
        <dbReference type="Pfam" id="PF20232"/>
    </source>
</evidence>
<sequence>MPISQKRAAARIPAQALIVGLARMIEGLRCFADEFGLAQRRVLGSAWEEFQGRCAEDVLRAWLRDEDEGAQRIQRLFDDLMGHQMALLSGVEGVAREAAAHFNPRQVEQGTPRLLGMRPGAWRNYCRYYRELTANDHHLHRTLVLPGFVTAYVRAREARRESASIASPGLPPSSRS</sequence>
<accession>A0A0C2DST6</accession>
<organism evidence="2 3">
    <name type="scientific">Geoalkalibacter ferrihydriticus DSM 17813</name>
    <dbReference type="NCBI Taxonomy" id="1121915"/>
    <lineage>
        <taxon>Bacteria</taxon>
        <taxon>Pseudomonadati</taxon>
        <taxon>Thermodesulfobacteriota</taxon>
        <taxon>Desulfuromonadia</taxon>
        <taxon>Desulfuromonadales</taxon>
        <taxon>Geoalkalibacteraceae</taxon>
        <taxon>Geoalkalibacter</taxon>
    </lineage>
</organism>
<evidence type="ECO:0000313" key="2">
    <source>
        <dbReference type="EMBL" id="KIH76524.1"/>
    </source>
</evidence>
<dbReference type="Pfam" id="PF20232">
    <property type="entry name" value="T6SS_FHA_C"/>
    <property type="match status" value="1"/>
</dbReference>
<name>A0A0C2DST6_9BACT</name>
<keyword evidence="3" id="KW-1185">Reference proteome</keyword>
<evidence type="ECO:0000313" key="3">
    <source>
        <dbReference type="Proteomes" id="UP000035068"/>
    </source>
</evidence>
<reference evidence="2 3" key="1">
    <citation type="submission" date="2014-12" db="EMBL/GenBank/DDBJ databases">
        <title>Genomes of Geoalkalibacter ferrihydriticus and Geoalkalibacter subterraneus, two haloalkaliphilic metal-reducing members of the Geobacteraceae.</title>
        <authorList>
            <person name="Badalamenti J.P."/>
            <person name="Torres C.I."/>
            <person name="Krajmalnik-Brown R."/>
            <person name="Bond D.R."/>
        </authorList>
    </citation>
    <scope>NUCLEOTIDE SEQUENCE [LARGE SCALE GENOMIC DNA]</scope>
    <source>
        <strain evidence="2 3">DSM 17813</strain>
    </source>
</reference>
<dbReference type="InterPro" id="IPR046883">
    <property type="entry name" value="T6SS_FHA_C"/>
</dbReference>
<proteinExistence type="predicted"/>
<dbReference type="AlphaFoldDB" id="A0A0C2DST6"/>
<feature type="domain" description="Type VI secretion system FHA" evidence="1">
    <location>
        <begin position="70"/>
        <end position="153"/>
    </location>
</feature>
<dbReference type="EMBL" id="JWJD01000003">
    <property type="protein sequence ID" value="KIH76524.1"/>
    <property type="molecule type" value="Genomic_DNA"/>
</dbReference>
<dbReference type="Proteomes" id="UP000035068">
    <property type="component" value="Unassembled WGS sequence"/>
</dbReference>
<comment type="caution">
    <text evidence="2">The sequence shown here is derived from an EMBL/GenBank/DDBJ whole genome shotgun (WGS) entry which is preliminary data.</text>
</comment>